<sequence length="82" mass="8610">QPRKVAAVVAAILVSVLSDTQLSVANFWRHVPGYGALLIHALSSSALEHTLAVLSPSLGTTFSTAASILGGTIFALPFYIFR</sequence>
<keyword evidence="4" id="KW-1185">Reference proteome</keyword>
<feature type="chain" id="PRO_5001648349" evidence="2">
    <location>
        <begin position="26"/>
        <end position="82"/>
    </location>
</feature>
<protein>
    <submittedName>
        <fullName evidence="3">Uncharacterized protein</fullName>
    </submittedName>
</protein>
<dbReference type="HOGENOM" id="CLU_172242_0_0_1"/>
<evidence type="ECO:0000256" key="2">
    <source>
        <dbReference type="SAM" id="SignalP"/>
    </source>
</evidence>
<dbReference type="EMBL" id="KL142411">
    <property type="protein sequence ID" value="KDR67947.1"/>
    <property type="molecule type" value="Genomic_DNA"/>
</dbReference>
<evidence type="ECO:0000256" key="1">
    <source>
        <dbReference type="SAM" id="Phobius"/>
    </source>
</evidence>
<dbReference type="STRING" id="685588.A0A067SDB8"/>
<evidence type="ECO:0000313" key="4">
    <source>
        <dbReference type="Proteomes" id="UP000027222"/>
    </source>
</evidence>
<accession>A0A067SDB8</accession>
<keyword evidence="2" id="KW-0732">Signal</keyword>
<reference evidence="4" key="1">
    <citation type="journal article" date="2014" name="Proc. Natl. Acad. Sci. U.S.A.">
        <title>Extensive sampling of basidiomycete genomes demonstrates inadequacy of the white-rot/brown-rot paradigm for wood decay fungi.</title>
        <authorList>
            <person name="Riley R."/>
            <person name="Salamov A.A."/>
            <person name="Brown D.W."/>
            <person name="Nagy L.G."/>
            <person name="Floudas D."/>
            <person name="Held B.W."/>
            <person name="Levasseur A."/>
            <person name="Lombard V."/>
            <person name="Morin E."/>
            <person name="Otillar R."/>
            <person name="Lindquist E.A."/>
            <person name="Sun H."/>
            <person name="LaButti K.M."/>
            <person name="Schmutz J."/>
            <person name="Jabbour D."/>
            <person name="Luo H."/>
            <person name="Baker S.E."/>
            <person name="Pisabarro A.G."/>
            <person name="Walton J.D."/>
            <person name="Blanchette R.A."/>
            <person name="Henrissat B."/>
            <person name="Martin F."/>
            <person name="Cullen D."/>
            <person name="Hibbett D.S."/>
            <person name="Grigoriev I.V."/>
        </authorList>
    </citation>
    <scope>NUCLEOTIDE SEQUENCE [LARGE SCALE GENOMIC DNA]</scope>
    <source>
        <strain evidence="4">CBS 339.88</strain>
    </source>
</reference>
<dbReference type="OrthoDB" id="3100996at2759"/>
<keyword evidence="1" id="KW-1133">Transmembrane helix</keyword>
<evidence type="ECO:0000313" key="3">
    <source>
        <dbReference type="EMBL" id="KDR67947.1"/>
    </source>
</evidence>
<gene>
    <name evidence="3" type="ORF">GALMADRAFT_19605</name>
</gene>
<keyword evidence="1" id="KW-0472">Membrane</keyword>
<name>A0A067SDB8_GALM3</name>
<proteinExistence type="predicted"/>
<feature type="non-terminal residue" evidence="3">
    <location>
        <position position="82"/>
    </location>
</feature>
<keyword evidence="1" id="KW-0812">Transmembrane</keyword>
<feature type="signal peptide" evidence="2">
    <location>
        <begin position="1"/>
        <end position="25"/>
    </location>
</feature>
<organism evidence="3 4">
    <name type="scientific">Galerina marginata (strain CBS 339.88)</name>
    <dbReference type="NCBI Taxonomy" id="685588"/>
    <lineage>
        <taxon>Eukaryota</taxon>
        <taxon>Fungi</taxon>
        <taxon>Dikarya</taxon>
        <taxon>Basidiomycota</taxon>
        <taxon>Agaricomycotina</taxon>
        <taxon>Agaricomycetes</taxon>
        <taxon>Agaricomycetidae</taxon>
        <taxon>Agaricales</taxon>
        <taxon>Agaricineae</taxon>
        <taxon>Strophariaceae</taxon>
        <taxon>Galerina</taxon>
    </lineage>
</organism>
<feature type="non-terminal residue" evidence="3">
    <location>
        <position position="1"/>
    </location>
</feature>
<dbReference type="AlphaFoldDB" id="A0A067SDB8"/>
<dbReference type="Proteomes" id="UP000027222">
    <property type="component" value="Unassembled WGS sequence"/>
</dbReference>
<feature type="transmembrane region" description="Helical" evidence="1">
    <location>
        <begin position="62"/>
        <end position="81"/>
    </location>
</feature>